<dbReference type="InterPro" id="IPR035965">
    <property type="entry name" value="PAS-like_dom_sf"/>
</dbReference>
<dbReference type="SMART" id="SM00091">
    <property type="entry name" value="PAS"/>
    <property type="match status" value="3"/>
</dbReference>
<dbReference type="EMBL" id="QGMZ01000052">
    <property type="protein sequence ID" value="PWR69865.1"/>
    <property type="molecule type" value="Genomic_DNA"/>
</dbReference>
<sequence length="367" mass="40778">MRKIYKIRNIAQHQSSLGFIYAVKIISSVFVENYIKKREIMSVSSIPKVISGDLESLQNIIDSIPYAVFVIGSNGSFIDCNSSALQVFNASSRDDVIGKVPSILAPEKQPNGNESGIEVNTYIQNTHRSGSSSFYFYHQTFDKRVFPAHVTLKRIIYGGDTCLLSIIIDMTGQVRIEENQALIHENPYALIKLNPDLTIADVNPAFLTITGYKKEEWIGRSAGDFKVLKGDGPTPLDAINTKSTLRGTYVADFPNGITSMEYSYIPIFDPNGIIMYVYAIFADRTQLDSKINELGFLIRDNPGAIATIDLQGNFKAVNPAFQEMSHISEEKLLSMNVSDLKILSKQGISFSDIISSKKASKPKFMNL</sequence>
<dbReference type="Gene3D" id="3.30.450.20">
    <property type="entry name" value="PAS domain"/>
    <property type="match status" value="3"/>
</dbReference>
<dbReference type="InterPro" id="IPR000014">
    <property type="entry name" value="PAS"/>
</dbReference>
<evidence type="ECO:0000313" key="3">
    <source>
        <dbReference type="Proteomes" id="UP000245934"/>
    </source>
</evidence>
<feature type="domain" description="PAS" evidence="1">
    <location>
        <begin position="175"/>
        <end position="221"/>
    </location>
</feature>
<accession>A0A2V2MUL1</accession>
<dbReference type="Pfam" id="PF00989">
    <property type="entry name" value="PAS"/>
    <property type="match status" value="1"/>
</dbReference>
<dbReference type="Proteomes" id="UP000245934">
    <property type="component" value="Unassembled WGS sequence"/>
</dbReference>
<gene>
    <name evidence="2" type="ORF">DLD82_16915</name>
</gene>
<dbReference type="GO" id="GO:0006355">
    <property type="term" value="P:regulation of DNA-templated transcription"/>
    <property type="evidence" value="ECO:0007669"/>
    <property type="project" value="InterPro"/>
</dbReference>
<dbReference type="CDD" id="cd00130">
    <property type="entry name" value="PAS"/>
    <property type="match status" value="3"/>
</dbReference>
<dbReference type="NCBIfam" id="TIGR00229">
    <property type="entry name" value="sensory_box"/>
    <property type="match status" value="2"/>
</dbReference>
<dbReference type="SUPFAM" id="SSF55785">
    <property type="entry name" value="PYP-like sensor domain (PAS domain)"/>
    <property type="match status" value="3"/>
</dbReference>
<dbReference type="InterPro" id="IPR013767">
    <property type="entry name" value="PAS_fold"/>
</dbReference>
<protein>
    <recommendedName>
        <fullName evidence="1">PAS domain-containing protein</fullName>
    </recommendedName>
</protein>
<reference evidence="2 3" key="1">
    <citation type="submission" date="2018-05" db="EMBL/GenBank/DDBJ databases">
        <title>Draft genome of Methanospirillum stamsii Pt1.</title>
        <authorList>
            <person name="Dueholm M.S."/>
            <person name="Nielsen P.H."/>
            <person name="Bakmann L.F."/>
            <person name="Otzen D.E."/>
        </authorList>
    </citation>
    <scope>NUCLEOTIDE SEQUENCE [LARGE SCALE GENOMIC DNA]</scope>
    <source>
        <strain evidence="2 3">Pt1</strain>
    </source>
</reference>
<dbReference type="Pfam" id="PF08448">
    <property type="entry name" value="PAS_4"/>
    <property type="match status" value="1"/>
</dbReference>
<dbReference type="InterPro" id="IPR013656">
    <property type="entry name" value="PAS_4"/>
</dbReference>
<proteinExistence type="predicted"/>
<organism evidence="2 3">
    <name type="scientific">Methanospirillum stamsii</name>
    <dbReference type="NCBI Taxonomy" id="1277351"/>
    <lineage>
        <taxon>Archaea</taxon>
        <taxon>Methanobacteriati</taxon>
        <taxon>Methanobacteriota</taxon>
        <taxon>Stenosarchaea group</taxon>
        <taxon>Methanomicrobia</taxon>
        <taxon>Methanomicrobiales</taxon>
        <taxon>Methanospirillaceae</taxon>
        <taxon>Methanospirillum</taxon>
    </lineage>
</organism>
<name>A0A2V2MUL1_9EURY</name>
<dbReference type="PROSITE" id="PS50112">
    <property type="entry name" value="PAS"/>
    <property type="match status" value="1"/>
</dbReference>
<dbReference type="Pfam" id="PF13188">
    <property type="entry name" value="PAS_8"/>
    <property type="match status" value="1"/>
</dbReference>
<evidence type="ECO:0000313" key="2">
    <source>
        <dbReference type="EMBL" id="PWR69865.1"/>
    </source>
</evidence>
<keyword evidence="3" id="KW-1185">Reference proteome</keyword>
<evidence type="ECO:0000259" key="1">
    <source>
        <dbReference type="PROSITE" id="PS50112"/>
    </source>
</evidence>
<dbReference type="AlphaFoldDB" id="A0A2V2MUL1"/>
<comment type="caution">
    <text evidence="2">The sequence shown here is derived from an EMBL/GenBank/DDBJ whole genome shotgun (WGS) entry which is preliminary data.</text>
</comment>